<feature type="transmembrane region" description="Helical" evidence="1">
    <location>
        <begin position="94"/>
        <end position="112"/>
    </location>
</feature>
<evidence type="ECO:0000313" key="2">
    <source>
        <dbReference type="EMBL" id="CAH0393381.1"/>
    </source>
</evidence>
<sequence>MPCFTGYKRILFDSVLSSILTPVLILFAAHGLISSVVIFSTISLCLYYTTCVVNRLNRTVPFFFIWFITSIIYILINFEFVVSPLLLTDSSENFLFLSLISLALYCLIYSKFLSSQICQSSPCTKSNCSALLPGENIDTESASRKWSSLTPDPCPFFGMLPFCKTTRCYFCKALTFSKQQYCQWLDCHISSKNFDFYIIGLSLLACGLFFYTYLIIISACHYHLLFSIAGIDIYFPDDCSDVYYDLSVAFCFASGIYSLLLTCITVYTLVKDFLFLIKSAPSTANRLTGLSNRLNLSDADLSQSLVDL</sequence>
<feature type="transmembrane region" description="Helical" evidence="1">
    <location>
        <begin position="246"/>
        <end position="270"/>
    </location>
</feature>
<dbReference type="AlphaFoldDB" id="A0A9P0AJU5"/>
<feature type="transmembrane region" description="Helical" evidence="1">
    <location>
        <begin position="60"/>
        <end position="82"/>
    </location>
</feature>
<dbReference type="Proteomes" id="UP001152759">
    <property type="component" value="Chromosome 7"/>
</dbReference>
<feature type="transmembrane region" description="Helical" evidence="1">
    <location>
        <begin position="196"/>
        <end position="226"/>
    </location>
</feature>
<keyword evidence="3" id="KW-1185">Reference proteome</keyword>
<evidence type="ECO:0000256" key="1">
    <source>
        <dbReference type="SAM" id="Phobius"/>
    </source>
</evidence>
<keyword evidence="1" id="KW-0472">Membrane</keyword>
<proteinExistence type="predicted"/>
<gene>
    <name evidence="2" type="ORF">BEMITA_LOCUS11791</name>
</gene>
<feature type="transmembrane region" description="Helical" evidence="1">
    <location>
        <begin position="20"/>
        <end position="48"/>
    </location>
</feature>
<dbReference type="EMBL" id="OU963868">
    <property type="protein sequence ID" value="CAH0393381.1"/>
    <property type="molecule type" value="Genomic_DNA"/>
</dbReference>
<name>A0A9P0AJU5_BEMTA</name>
<protein>
    <recommendedName>
        <fullName evidence="4">Palmitoyltransferase</fullName>
    </recommendedName>
</protein>
<evidence type="ECO:0008006" key="4">
    <source>
        <dbReference type="Google" id="ProtNLM"/>
    </source>
</evidence>
<reference evidence="2" key="1">
    <citation type="submission" date="2021-12" db="EMBL/GenBank/DDBJ databases">
        <authorList>
            <person name="King R."/>
        </authorList>
    </citation>
    <scope>NUCLEOTIDE SEQUENCE</scope>
</reference>
<dbReference type="KEGG" id="btab:109042717"/>
<keyword evidence="1" id="KW-1133">Transmembrane helix</keyword>
<organism evidence="2 3">
    <name type="scientific">Bemisia tabaci</name>
    <name type="common">Sweetpotato whitefly</name>
    <name type="synonym">Aleurodes tabaci</name>
    <dbReference type="NCBI Taxonomy" id="7038"/>
    <lineage>
        <taxon>Eukaryota</taxon>
        <taxon>Metazoa</taxon>
        <taxon>Ecdysozoa</taxon>
        <taxon>Arthropoda</taxon>
        <taxon>Hexapoda</taxon>
        <taxon>Insecta</taxon>
        <taxon>Pterygota</taxon>
        <taxon>Neoptera</taxon>
        <taxon>Paraneoptera</taxon>
        <taxon>Hemiptera</taxon>
        <taxon>Sternorrhyncha</taxon>
        <taxon>Aleyrodoidea</taxon>
        <taxon>Aleyrodidae</taxon>
        <taxon>Aleyrodinae</taxon>
        <taxon>Bemisia</taxon>
    </lineage>
</organism>
<evidence type="ECO:0000313" key="3">
    <source>
        <dbReference type="Proteomes" id="UP001152759"/>
    </source>
</evidence>
<keyword evidence="1" id="KW-0812">Transmembrane</keyword>
<accession>A0A9P0AJU5</accession>